<evidence type="ECO:0000313" key="3">
    <source>
        <dbReference type="Proteomes" id="UP001152622"/>
    </source>
</evidence>
<dbReference type="AlphaFoldDB" id="A0A9Q1IEB9"/>
<feature type="region of interest" description="Disordered" evidence="1">
    <location>
        <begin position="74"/>
        <end position="125"/>
    </location>
</feature>
<sequence>MCTVIVCFLLRQAWKCVVKELHPLHSSRRKRIQKKPVQNLTVPEPDVGAAGPCGPLSSWACRAAFPLSLLAEQKGGGVDQTSASSSPSPSPSPPSVNGDSQKPDQRRAPMCTCVSIAPPAGPPEV</sequence>
<keyword evidence="3" id="KW-1185">Reference proteome</keyword>
<gene>
    <name evidence="2" type="ORF">SKAU_G00377140</name>
</gene>
<name>A0A9Q1IEB9_SYNKA</name>
<evidence type="ECO:0000313" key="2">
    <source>
        <dbReference type="EMBL" id="KAJ8336494.1"/>
    </source>
</evidence>
<organism evidence="2 3">
    <name type="scientific">Synaphobranchus kaupii</name>
    <name type="common">Kaup's arrowtooth eel</name>
    <dbReference type="NCBI Taxonomy" id="118154"/>
    <lineage>
        <taxon>Eukaryota</taxon>
        <taxon>Metazoa</taxon>
        <taxon>Chordata</taxon>
        <taxon>Craniata</taxon>
        <taxon>Vertebrata</taxon>
        <taxon>Euteleostomi</taxon>
        <taxon>Actinopterygii</taxon>
        <taxon>Neopterygii</taxon>
        <taxon>Teleostei</taxon>
        <taxon>Anguilliformes</taxon>
        <taxon>Synaphobranchidae</taxon>
        <taxon>Synaphobranchus</taxon>
    </lineage>
</organism>
<comment type="caution">
    <text evidence="2">The sequence shown here is derived from an EMBL/GenBank/DDBJ whole genome shotgun (WGS) entry which is preliminary data.</text>
</comment>
<feature type="region of interest" description="Disordered" evidence="1">
    <location>
        <begin position="27"/>
        <end position="46"/>
    </location>
</feature>
<proteinExistence type="predicted"/>
<accession>A0A9Q1IEB9</accession>
<protein>
    <submittedName>
        <fullName evidence="2">Uncharacterized protein</fullName>
    </submittedName>
</protein>
<reference evidence="2" key="1">
    <citation type="journal article" date="2023" name="Science">
        <title>Genome structures resolve the early diversification of teleost fishes.</title>
        <authorList>
            <person name="Parey E."/>
            <person name="Louis A."/>
            <person name="Montfort J."/>
            <person name="Bouchez O."/>
            <person name="Roques C."/>
            <person name="Iampietro C."/>
            <person name="Lluch J."/>
            <person name="Castinel A."/>
            <person name="Donnadieu C."/>
            <person name="Desvignes T."/>
            <person name="Floi Bucao C."/>
            <person name="Jouanno E."/>
            <person name="Wen M."/>
            <person name="Mejri S."/>
            <person name="Dirks R."/>
            <person name="Jansen H."/>
            <person name="Henkel C."/>
            <person name="Chen W.J."/>
            <person name="Zahm M."/>
            <person name="Cabau C."/>
            <person name="Klopp C."/>
            <person name="Thompson A.W."/>
            <person name="Robinson-Rechavi M."/>
            <person name="Braasch I."/>
            <person name="Lecointre G."/>
            <person name="Bobe J."/>
            <person name="Postlethwait J.H."/>
            <person name="Berthelot C."/>
            <person name="Roest Crollius H."/>
            <person name="Guiguen Y."/>
        </authorList>
    </citation>
    <scope>NUCLEOTIDE SEQUENCE</scope>
    <source>
        <strain evidence="2">WJC10195</strain>
    </source>
</reference>
<dbReference type="Proteomes" id="UP001152622">
    <property type="component" value="Chromosome 19"/>
</dbReference>
<dbReference type="EMBL" id="JAINUF010000019">
    <property type="protein sequence ID" value="KAJ8336494.1"/>
    <property type="molecule type" value="Genomic_DNA"/>
</dbReference>
<evidence type="ECO:0000256" key="1">
    <source>
        <dbReference type="SAM" id="MobiDB-lite"/>
    </source>
</evidence>